<evidence type="ECO:0000259" key="7">
    <source>
        <dbReference type="Pfam" id="PF01435"/>
    </source>
</evidence>
<sequence>MKNFFARATPWHTVQTGDLMGHLTSSEQAAVIAHERGHLAHWHAEKRLMWFLTLAVFWNWHGFLKMCERQELEADGYAISCGHGRGLRMFLIKHGSRRKHLGYPCLHKRLEALDVR</sequence>
<proteinExistence type="inferred from homology"/>
<keyword evidence="2" id="KW-0479">Metal-binding</keyword>
<evidence type="ECO:0000256" key="2">
    <source>
        <dbReference type="ARBA" id="ARBA00022723"/>
    </source>
</evidence>
<keyword evidence="3 6" id="KW-0378">Hydrolase</keyword>
<feature type="domain" description="Peptidase M48" evidence="7">
    <location>
        <begin position="14"/>
        <end position="61"/>
    </location>
</feature>
<evidence type="ECO:0000256" key="6">
    <source>
        <dbReference type="RuleBase" id="RU003983"/>
    </source>
</evidence>
<dbReference type="EMBL" id="CP013420">
    <property type="protein sequence ID" value="AOJ74648.1"/>
    <property type="molecule type" value="Genomic_DNA"/>
</dbReference>
<dbReference type="InterPro" id="IPR001915">
    <property type="entry name" value="Peptidase_M48"/>
</dbReference>
<dbReference type="GO" id="GO:0006508">
    <property type="term" value="P:proteolysis"/>
    <property type="evidence" value="ECO:0007669"/>
    <property type="project" value="UniProtKB-KW"/>
</dbReference>
<evidence type="ECO:0000256" key="5">
    <source>
        <dbReference type="ARBA" id="ARBA00023049"/>
    </source>
</evidence>
<comment type="cofactor">
    <cofactor evidence="6">
        <name>Zn(2+)</name>
        <dbReference type="ChEBI" id="CHEBI:29105"/>
    </cofactor>
    <text evidence="6">Binds 1 zinc ion per subunit.</text>
</comment>
<dbReference type="GO" id="GO:0046872">
    <property type="term" value="F:metal ion binding"/>
    <property type="evidence" value="ECO:0007669"/>
    <property type="project" value="UniProtKB-KW"/>
</dbReference>
<dbReference type="RefSeq" id="WP_059695371.1">
    <property type="nucleotide sequence ID" value="NZ_CP013420.1"/>
</dbReference>
<gene>
    <name evidence="8" type="ORF">WJ35_05895</name>
</gene>
<evidence type="ECO:0000256" key="1">
    <source>
        <dbReference type="ARBA" id="ARBA00022670"/>
    </source>
</evidence>
<keyword evidence="5 6" id="KW-0482">Metalloprotease</keyword>
<protein>
    <recommendedName>
        <fullName evidence="7">Peptidase M48 domain-containing protein</fullName>
    </recommendedName>
</protein>
<evidence type="ECO:0000256" key="4">
    <source>
        <dbReference type="ARBA" id="ARBA00022833"/>
    </source>
</evidence>
<accession>A0A1B4LBW6</accession>
<dbReference type="Pfam" id="PF01435">
    <property type="entry name" value="Peptidase_M48"/>
    <property type="match status" value="1"/>
</dbReference>
<organism evidence="8 9">
    <name type="scientific">Burkholderia ubonensis</name>
    <dbReference type="NCBI Taxonomy" id="101571"/>
    <lineage>
        <taxon>Bacteria</taxon>
        <taxon>Pseudomonadati</taxon>
        <taxon>Pseudomonadota</taxon>
        <taxon>Betaproteobacteria</taxon>
        <taxon>Burkholderiales</taxon>
        <taxon>Burkholderiaceae</taxon>
        <taxon>Burkholderia</taxon>
        <taxon>Burkholderia cepacia complex</taxon>
    </lineage>
</organism>
<keyword evidence="4 6" id="KW-0862">Zinc</keyword>
<evidence type="ECO:0000313" key="8">
    <source>
        <dbReference type="EMBL" id="AOJ74648.1"/>
    </source>
</evidence>
<evidence type="ECO:0000313" key="9">
    <source>
        <dbReference type="Proteomes" id="UP000243680"/>
    </source>
</evidence>
<dbReference type="AlphaFoldDB" id="A0A1B4LBW6"/>
<dbReference type="GO" id="GO:0004222">
    <property type="term" value="F:metalloendopeptidase activity"/>
    <property type="evidence" value="ECO:0007669"/>
    <property type="project" value="InterPro"/>
</dbReference>
<comment type="similarity">
    <text evidence="6">Belongs to the peptidase M48 family.</text>
</comment>
<evidence type="ECO:0000256" key="3">
    <source>
        <dbReference type="ARBA" id="ARBA00022801"/>
    </source>
</evidence>
<reference evidence="8 9" key="1">
    <citation type="submission" date="2015-12" db="EMBL/GenBank/DDBJ databases">
        <title>Diversity of Burkholderia near neighbor genomes.</title>
        <authorList>
            <person name="Sahl J."/>
            <person name="Wagner D."/>
            <person name="Keim P."/>
        </authorList>
    </citation>
    <scope>NUCLEOTIDE SEQUENCE [LARGE SCALE GENOMIC DNA]</scope>
    <source>
        <strain evidence="8 9">MSMB0783</strain>
    </source>
</reference>
<dbReference type="Gene3D" id="3.30.2010.10">
    <property type="entry name" value="Metalloproteases ('zincins'), catalytic domain"/>
    <property type="match status" value="1"/>
</dbReference>
<keyword evidence="1 6" id="KW-0645">Protease</keyword>
<name>A0A1B4LBW6_9BURK</name>
<dbReference type="Proteomes" id="UP000243680">
    <property type="component" value="Chromosome 1"/>
</dbReference>